<protein>
    <submittedName>
        <fullName evidence="2">Uncharacterized protein</fullName>
    </submittedName>
</protein>
<accession>A0A8D5U5H6</accession>
<name>A0A8D5U5H6_9CREN</name>
<dbReference type="RefSeq" id="WP_225905799.1">
    <property type="nucleotide sequence ID" value="NZ_AP024597.1"/>
</dbReference>
<evidence type="ECO:0000256" key="1">
    <source>
        <dbReference type="SAM" id="Phobius"/>
    </source>
</evidence>
<organism evidence="2 3">
    <name type="scientific">Stygiolobus caldivivus</name>
    <dbReference type="NCBI Taxonomy" id="2824673"/>
    <lineage>
        <taxon>Archaea</taxon>
        <taxon>Thermoproteota</taxon>
        <taxon>Thermoprotei</taxon>
        <taxon>Sulfolobales</taxon>
        <taxon>Sulfolobaceae</taxon>
        <taxon>Stygiolobus</taxon>
    </lineage>
</organism>
<keyword evidence="3" id="KW-1185">Reference proteome</keyword>
<evidence type="ECO:0000313" key="3">
    <source>
        <dbReference type="Proteomes" id="UP000825123"/>
    </source>
</evidence>
<keyword evidence="1" id="KW-1133">Transmembrane helix</keyword>
<sequence length="336" mass="38421">MSVIGQVVSLASGLSSLVSTVALVWTIYYYRKQTELLKTQIDEMKRQSSVQECLQLRDSTIRLHEVLTPLMVDEVNEIDNFREEINKLCSSPISCMTYVHNLFSKPEEFSDFREKVQRLLRDLKSLRVNEERFRNYEAFLEDIIKALCDLPYSPNTGSDCEVLEETDKIRKEYTEIIKLVDVLLAEDVKGNLMMEDGLVKEVESLGVEGLIDVMDKVSFIIDGDCGGRSCKDVFPFKALIGGEVNPLREMVEDPKGFCSKYGLKLVCEEYGDILDKVKGIVAEEDKSKVFYSLLYLNWITSRFKTLINTLQLPSEIDIRVRMKAELERITCITGKA</sequence>
<reference evidence="2 3" key="1">
    <citation type="submission" date="2021-04" db="EMBL/GenBank/DDBJ databases">
        <title>Complete genome sequence of Stygiolobus sp. KN-1.</title>
        <authorList>
            <person name="Nakamura K."/>
            <person name="Sakai H."/>
            <person name="Kurosawa N."/>
        </authorList>
    </citation>
    <scope>NUCLEOTIDE SEQUENCE [LARGE SCALE GENOMIC DNA]</scope>
    <source>
        <strain evidence="2 3">KN-1</strain>
    </source>
</reference>
<gene>
    <name evidence="2" type="ORF">KN1_12070</name>
</gene>
<dbReference type="GeneID" id="67876197"/>
<dbReference type="Proteomes" id="UP000825123">
    <property type="component" value="Chromosome"/>
</dbReference>
<keyword evidence="1" id="KW-0472">Membrane</keyword>
<proteinExistence type="predicted"/>
<evidence type="ECO:0000313" key="2">
    <source>
        <dbReference type="EMBL" id="BCU69910.1"/>
    </source>
</evidence>
<dbReference type="AlphaFoldDB" id="A0A8D5U5H6"/>
<keyword evidence="1" id="KW-0812">Transmembrane</keyword>
<feature type="transmembrane region" description="Helical" evidence="1">
    <location>
        <begin position="6"/>
        <end position="30"/>
    </location>
</feature>
<dbReference type="KEGG" id="csty:KN1_12070"/>
<dbReference type="EMBL" id="AP024597">
    <property type="protein sequence ID" value="BCU69910.1"/>
    <property type="molecule type" value="Genomic_DNA"/>
</dbReference>